<sequence length="163" mass="17449">LSPPGGGRQKRPKSAVLARDTPGLGDCSLTALPMATCLSQLDRASPERGGDSQKTLLRQTHSALEPPPRPCREVPRCTPDARQHGHPAEWPCDRGEWSQGVSGCLGHLGLQQDKEGLQEHGWDHLEIFRYPQALELGKGGTVQASSCGPGIPGRAPRPGGEER</sequence>
<protein>
    <submittedName>
        <fullName evidence="2">Uncharacterized protein</fullName>
    </submittedName>
</protein>
<dbReference type="Proteomes" id="UP000053745">
    <property type="component" value="Unassembled WGS sequence"/>
</dbReference>
<feature type="region of interest" description="Disordered" evidence="1">
    <location>
        <begin position="1"/>
        <end position="24"/>
    </location>
</feature>
<feature type="region of interest" description="Disordered" evidence="1">
    <location>
        <begin position="41"/>
        <end position="87"/>
    </location>
</feature>
<evidence type="ECO:0000256" key="1">
    <source>
        <dbReference type="SAM" id="MobiDB-lite"/>
    </source>
</evidence>
<reference evidence="2 3" key="1">
    <citation type="submission" date="2014-04" db="EMBL/GenBank/DDBJ databases">
        <title>Genome evolution of avian class.</title>
        <authorList>
            <person name="Zhang G."/>
            <person name="Li C."/>
        </authorList>
    </citation>
    <scope>NUCLEOTIDE SEQUENCE [LARGE SCALE GENOMIC DNA]</scope>
    <source>
        <strain evidence="2">BGI_N323</strain>
    </source>
</reference>
<accession>A0A091LKX8</accession>
<feature type="non-terminal residue" evidence="2">
    <location>
        <position position="163"/>
    </location>
</feature>
<feature type="compositionally biased region" description="Low complexity" evidence="1">
    <location>
        <begin position="148"/>
        <end position="163"/>
    </location>
</feature>
<name>A0A091LKX8_CATAU</name>
<feature type="region of interest" description="Disordered" evidence="1">
    <location>
        <begin position="139"/>
        <end position="163"/>
    </location>
</feature>
<feature type="non-terminal residue" evidence="2">
    <location>
        <position position="1"/>
    </location>
</feature>
<evidence type="ECO:0000313" key="3">
    <source>
        <dbReference type="Proteomes" id="UP000053745"/>
    </source>
</evidence>
<evidence type="ECO:0000313" key="2">
    <source>
        <dbReference type="EMBL" id="KFP58861.1"/>
    </source>
</evidence>
<dbReference type="AlphaFoldDB" id="A0A091LKX8"/>
<feature type="compositionally biased region" description="Basic and acidic residues" evidence="1">
    <location>
        <begin position="70"/>
        <end position="87"/>
    </location>
</feature>
<dbReference type="EMBL" id="KL333697">
    <property type="protein sequence ID" value="KFP58861.1"/>
    <property type="molecule type" value="Genomic_DNA"/>
</dbReference>
<keyword evidence="3" id="KW-1185">Reference proteome</keyword>
<proteinExistence type="predicted"/>
<organism evidence="2 3">
    <name type="scientific">Cathartes aura</name>
    <name type="common">Turkey vulture</name>
    <name type="synonym">Vultur aura</name>
    <dbReference type="NCBI Taxonomy" id="43455"/>
    <lineage>
        <taxon>Eukaryota</taxon>
        <taxon>Metazoa</taxon>
        <taxon>Chordata</taxon>
        <taxon>Craniata</taxon>
        <taxon>Vertebrata</taxon>
        <taxon>Euteleostomi</taxon>
        <taxon>Archelosauria</taxon>
        <taxon>Archosauria</taxon>
        <taxon>Dinosauria</taxon>
        <taxon>Saurischia</taxon>
        <taxon>Theropoda</taxon>
        <taxon>Coelurosauria</taxon>
        <taxon>Aves</taxon>
        <taxon>Neognathae</taxon>
        <taxon>Neoaves</taxon>
        <taxon>Telluraves</taxon>
        <taxon>Accipitrimorphae</taxon>
        <taxon>Accipitriformes</taxon>
        <taxon>Cathartidae</taxon>
        <taxon>Cathartes</taxon>
    </lineage>
</organism>
<feature type="compositionally biased region" description="Polar residues" evidence="1">
    <location>
        <begin position="52"/>
        <end position="62"/>
    </location>
</feature>
<gene>
    <name evidence="2" type="ORF">N323_05571</name>
</gene>